<keyword evidence="10" id="KW-1185">Reference proteome</keyword>
<keyword evidence="5" id="KW-0573">Peptidoglycan synthesis</keyword>
<dbReference type="PRINTS" id="PR01806">
    <property type="entry name" value="VIRFACTRMVIN"/>
</dbReference>
<feature type="transmembrane region" description="Helical" evidence="8">
    <location>
        <begin position="26"/>
        <end position="47"/>
    </location>
</feature>
<evidence type="ECO:0000256" key="4">
    <source>
        <dbReference type="ARBA" id="ARBA00022960"/>
    </source>
</evidence>
<comment type="subcellular location">
    <subcellularLocation>
        <location evidence="1">Cell membrane</location>
        <topology evidence="1">Multi-pass membrane protein</topology>
    </subcellularLocation>
</comment>
<keyword evidence="7 8" id="KW-0472">Membrane</keyword>
<gene>
    <name evidence="9" type="ORF">F6A08_15585</name>
</gene>
<dbReference type="PANTHER" id="PTHR47019:SF1">
    <property type="entry name" value="LIPID II FLIPPASE MURJ"/>
    <property type="match status" value="1"/>
</dbReference>
<name>A0ABQ6V2U3_9MICO</name>
<feature type="transmembrane region" description="Helical" evidence="8">
    <location>
        <begin position="53"/>
        <end position="76"/>
    </location>
</feature>
<evidence type="ECO:0000256" key="1">
    <source>
        <dbReference type="ARBA" id="ARBA00004651"/>
    </source>
</evidence>
<organism evidence="9 10">
    <name type="scientific">Microbacterium algeriense</name>
    <dbReference type="NCBI Taxonomy" id="2615184"/>
    <lineage>
        <taxon>Bacteria</taxon>
        <taxon>Bacillati</taxon>
        <taxon>Actinomycetota</taxon>
        <taxon>Actinomycetes</taxon>
        <taxon>Micrococcales</taxon>
        <taxon>Microbacteriaceae</taxon>
        <taxon>Microbacterium</taxon>
    </lineage>
</organism>
<feature type="transmembrane region" description="Helical" evidence="8">
    <location>
        <begin position="458"/>
        <end position="483"/>
    </location>
</feature>
<evidence type="ECO:0000256" key="6">
    <source>
        <dbReference type="ARBA" id="ARBA00022989"/>
    </source>
</evidence>
<proteinExistence type="predicted"/>
<feature type="transmembrane region" description="Helical" evidence="8">
    <location>
        <begin position="280"/>
        <end position="301"/>
    </location>
</feature>
<feature type="transmembrane region" description="Helical" evidence="8">
    <location>
        <begin position="158"/>
        <end position="183"/>
    </location>
</feature>
<feature type="transmembrane region" description="Helical" evidence="8">
    <location>
        <begin position="88"/>
        <end position="111"/>
    </location>
</feature>
<protein>
    <submittedName>
        <fullName evidence="9">Virulence factor MviN</fullName>
    </submittedName>
</protein>
<evidence type="ECO:0000256" key="7">
    <source>
        <dbReference type="ARBA" id="ARBA00023136"/>
    </source>
</evidence>
<reference evidence="10" key="1">
    <citation type="submission" date="2019-09" db="EMBL/GenBank/DDBJ databases">
        <title>Whole genome sequencing of Microbacterium maritypicum.</title>
        <authorList>
            <person name="Lenchi N."/>
        </authorList>
    </citation>
    <scope>NUCLEOTIDE SEQUENCE [LARGE SCALE GENOMIC DNA]</scope>
    <source>
        <strain evidence="10">G1</strain>
    </source>
</reference>
<feature type="transmembrane region" description="Helical" evidence="8">
    <location>
        <begin position="495"/>
        <end position="519"/>
    </location>
</feature>
<dbReference type="Pfam" id="PF03023">
    <property type="entry name" value="MurJ"/>
    <property type="match status" value="1"/>
</dbReference>
<keyword evidence="6 8" id="KW-1133">Transmembrane helix</keyword>
<evidence type="ECO:0000256" key="5">
    <source>
        <dbReference type="ARBA" id="ARBA00022984"/>
    </source>
</evidence>
<dbReference type="EMBL" id="WAAO01000003">
    <property type="protein sequence ID" value="KAB1862443.1"/>
    <property type="molecule type" value="Genomic_DNA"/>
</dbReference>
<dbReference type="Proteomes" id="UP000478836">
    <property type="component" value="Unassembled WGS sequence"/>
</dbReference>
<feature type="transmembrane region" description="Helical" evidence="8">
    <location>
        <begin position="195"/>
        <end position="218"/>
    </location>
</feature>
<feature type="transmembrane region" description="Helical" evidence="8">
    <location>
        <begin position="356"/>
        <end position="378"/>
    </location>
</feature>
<feature type="transmembrane region" description="Helical" evidence="8">
    <location>
        <begin position="421"/>
        <end position="446"/>
    </location>
</feature>
<evidence type="ECO:0000313" key="9">
    <source>
        <dbReference type="EMBL" id="KAB1862443.1"/>
    </source>
</evidence>
<evidence type="ECO:0000256" key="3">
    <source>
        <dbReference type="ARBA" id="ARBA00022692"/>
    </source>
</evidence>
<keyword evidence="3 8" id="KW-0812">Transmembrane</keyword>
<comment type="caution">
    <text evidence="9">The sequence shown here is derived from an EMBL/GenBank/DDBJ whole genome shotgun (WGS) entry which is preliminary data.</text>
</comment>
<evidence type="ECO:0000313" key="10">
    <source>
        <dbReference type="Proteomes" id="UP000478836"/>
    </source>
</evidence>
<feature type="transmembrane region" description="Helical" evidence="8">
    <location>
        <begin position="239"/>
        <end position="260"/>
    </location>
</feature>
<feature type="transmembrane region" description="Helical" evidence="8">
    <location>
        <begin position="123"/>
        <end position="146"/>
    </location>
</feature>
<evidence type="ECO:0000256" key="2">
    <source>
        <dbReference type="ARBA" id="ARBA00022475"/>
    </source>
</evidence>
<dbReference type="InterPro" id="IPR051050">
    <property type="entry name" value="Lipid_II_flippase_MurJ/MviN"/>
</dbReference>
<evidence type="ECO:0000256" key="8">
    <source>
        <dbReference type="SAM" id="Phobius"/>
    </source>
</evidence>
<accession>A0ABQ6V2U3</accession>
<dbReference type="PANTHER" id="PTHR47019">
    <property type="entry name" value="LIPID II FLIPPASE MURJ"/>
    <property type="match status" value="1"/>
</dbReference>
<keyword evidence="2" id="KW-1003">Cell membrane</keyword>
<dbReference type="InterPro" id="IPR004268">
    <property type="entry name" value="MurJ"/>
</dbReference>
<feature type="transmembrane region" description="Helical" evidence="8">
    <location>
        <begin position="322"/>
        <end position="344"/>
    </location>
</feature>
<feature type="transmembrane region" description="Helical" evidence="8">
    <location>
        <begin position="390"/>
        <end position="415"/>
    </location>
</feature>
<sequence>MSNLGRSSALLGVGTMASRLTGLLRTVVLVGLIGSNASAVADAFFVANQLPNSIFGIISVGILTAVVVPQIVKATADSDGGNAFISKMFSLGTTVLVLATGAAMVLAPWLVALQLRPDNPQQIALATAFAYWCLPQILFYGLYALLGETLNARRIFGPFTWAPVANNIISIVGFLLMGALFGQDLTNVAVWTPEMIAWLGGVSTLGIAVQAAVLLLFWRATGIALRIDFRWRGAGLGNLGRVAGWTLLMALSSLAAGFYQSWVANEASGQGAAAAVMSNAWLVFMLPYSMIVYSIGTPYFTQIAEHASARRTAEVRRDISRSIRVLGFFITGALAATTAAAIPASRVFTNTPADSIDAAIVLLCYLIGLLPLAILFIVQRTFYAYGDTRTPFLFTLLQGVIVVATTSMAAALNAAGILPTALLAAAVALGQSAASTLQTVVAIALLRRRMGHLGARTWLLSLVRCMVAAVPSTFAGVGLFVLLGGVDGWMVSDKLLGALGSLAIGGVVLLVYVGVLALIRVPEIHIATSVLRRKLFKSASERERPVS</sequence>
<keyword evidence="4" id="KW-0133">Cell shape</keyword>